<evidence type="ECO:0000313" key="3">
    <source>
        <dbReference type="Proteomes" id="UP000038040"/>
    </source>
</evidence>
<protein>
    <submittedName>
        <fullName evidence="2 5">Uncharacterized protein</fullName>
    </submittedName>
</protein>
<feature type="compositionally biased region" description="Basic and acidic residues" evidence="1">
    <location>
        <begin position="1"/>
        <end position="12"/>
    </location>
</feature>
<gene>
    <name evidence="2" type="ORF">DME_LOCUS6392</name>
</gene>
<dbReference type="Proteomes" id="UP000274756">
    <property type="component" value="Unassembled WGS sequence"/>
</dbReference>
<evidence type="ECO:0000313" key="4">
    <source>
        <dbReference type="Proteomes" id="UP000274756"/>
    </source>
</evidence>
<name>A0A0N4U5B6_DRAME</name>
<organism evidence="3 5">
    <name type="scientific">Dracunculus medinensis</name>
    <name type="common">Guinea worm</name>
    <dbReference type="NCBI Taxonomy" id="318479"/>
    <lineage>
        <taxon>Eukaryota</taxon>
        <taxon>Metazoa</taxon>
        <taxon>Ecdysozoa</taxon>
        <taxon>Nematoda</taxon>
        <taxon>Chromadorea</taxon>
        <taxon>Rhabditida</taxon>
        <taxon>Spirurina</taxon>
        <taxon>Dracunculoidea</taxon>
        <taxon>Dracunculidae</taxon>
        <taxon>Dracunculus</taxon>
    </lineage>
</organism>
<proteinExistence type="predicted"/>
<reference evidence="2 4" key="2">
    <citation type="submission" date="2018-11" db="EMBL/GenBank/DDBJ databases">
        <authorList>
            <consortium name="Pathogen Informatics"/>
        </authorList>
    </citation>
    <scope>NUCLEOTIDE SEQUENCE [LARGE SCALE GENOMIC DNA]</scope>
</reference>
<feature type="region of interest" description="Disordered" evidence="1">
    <location>
        <begin position="1"/>
        <end position="21"/>
    </location>
</feature>
<dbReference type="WBParaSite" id="DME_0000203201-mRNA-1">
    <property type="protein sequence ID" value="DME_0000203201-mRNA-1"/>
    <property type="gene ID" value="DME_0000203201"/>
</dbReference>
<evidence type="ECO:0000313" key="2">
    <source>
        <dbReference type="EMBL" id="VDN56419.1"/>
    </source>
</evidence>
<dbReference type="EMBL" id="UYYG01001155">
    <property type="protein sequence ID" value="VDN56419.1"/>
    <property type="molecule type" value="Genomic_DNA"/>
</dbReference>
<reference evidence="5" key="1">
    <citation type="submission" date="2017-02" db="UniProtKB">
        <authorList>
            <consortium name="WormBaseParasite"/>
        </authorList>
    </citation>
    <scope>IDENTIFICATION</scope>
</reference>
<dbReference type="AlphaFoldDB" id="A0A0N4U5B6"/>
<evidence type="ECO:0000256" key="1">
    <source>
        <dbReference type="SAM" id="MobiDB-lite"/>
    </source>
</evidence>
<evidence type="ECO:0000313" key="5">
    <source>
        <dbReference type="WBParaSite" id="DME_0000203201-mRNA-1"/>
    </source>
</evidence>
<dbReference type="Proteomes" id="UP000038040">
    <property type="component" value="Unplaced"/>
</dbReference>
<sequence>MSKDLEDLKDLNEMNSNNEEVNDKNFDFFSKKKDAPNSAKNSKFSIRDILNSENSSNQTDIKVPHRSNQPIVHHRNLILPPFVDMLHNEFSWHPLWLSTNYSISAAQRNRNPLINTAKQADLVNLFG</sequence>
<accession>A0A0N4U5B6</accession>
<keyword evidence="4" id="KW-1185">Reference proteome</keyword>